<sequence length="140" mass="15401">MDSSKTPSSKGFTADFREGFVHEMLLHGGPLYFKMKLVHKGPFVACKVGRRCVCTINGGDDNAAHEWDASCDRYPSLSAEINGVPHTLERAIRGGQLQPIEKPEYEYLLNAAAWDAEHDQDSPLAAPGQQINLGSMKPIF</sequence>
<evidence type="ECO:0000313" key="1">
    <source>
        <dbReference type="EMBL" id="KKK97984.1"/>
    </source>
</evidence>
<protein>
    <submittedName>
        <fullName evidence="1">Uncharacterized protein</fullName>
    </submittedName>
</protein>
<organism evidence="1">
    <name type="scientific">marine sediment metagenome</name>
    <dbReference type="NCBI Taxonomy" id="412755"/>
    <lineage>
        <taxon>unclassified sequences</taxon>
        <taxon>metagenomes</taxon>
        <taxon>ecological metagenomes</taxon>
    </lineage>
</organism>
<dbReference type="AlphaFoldDB" id="A0A0F9C6B2"/>
<accession>A0A0F9C6B2</accession>
<dbReference type="EMBL" id="LAZR01045813">
    <property type="protein sequence ID" value="KKK97984.1"/>
    <property type="molecule type" value="Genomic_DNA"/>
</dbReference>
<comment type="caution">
    <text evidence="1">The sequence shown here is derived from an EMBL/GenBank/DDBJ whole genome shotgun (WGS) entry which is preliminary data.</text>
</comment>
<reference evidence="1" key="1">
    <citation type="journal article" date="2015" name="Nature">
        <title>Complex archaea that bridge the gap between prokaryotes and eukaryotes.</title>
        <authorList>
            <person name="Spang A."/>
            <person name="Saw J.H."/>
            <person name="Jorgensen S.L."/>
            <person name="Zaremba-Niedzwiedzka K."/>
            <person name="Martijn J."/>
            <person name="Lind A.E."/>
            <person name="van Eijk R."/>
            <person name="Schleper C."/>
            <person name="Guy L."/>
            <person name="Ettema T.J."/>
        </authorList>
    </citation>
    <scope>NUCLEOTIDE SEQUENCE</scope>
</reference>
<proteinExistence type="predicted"/>
<name>A0A0F9C6B2_9ZZZZ</name>
<gene>
    <name evidence="1" type="ORF">LCGC14_2647310</name>
</gene>